<dbReference type="KEGG" id="mamo:A6B35_08045"/>
<gene>
    <name evidence="1" type="ORF">MEA186_24170</name>
</gene>
<proteinExistence type="predicted"/>
<reference evidence="1 2" key="1">
    <citation type="journal article" date="2012" name="J. Bacteriol.">
        <title>Draft Genome Sequence of Plant Growth-Promoting Rhizobium Mesorhizobium amorphae, Isolated from Zinc-Lead Mine Tailings.</title>
        <authorList>
            <person name="Hao X."/>
            <person name="Lin Y."/>
            <person name="Johnstone L."/>
            <person name="Baltrus D.A."/>
            <person name="Miller S.J."/>
            <person name="Wei G."/>
            <person name="Rensing C."/>
        </authorList>
    </citation>
    <scope>NUCLEOTIDE SEQUENCE [LARGE SCALE GENOMIC DNA]</scope>
    <source>
        <strain evidence="1 2">CCNWGS0123</strain>
    </source>
</reference>
<evidence type="ECO:0000313" key="1">
    <source>
        <dbReference type="EMBL" id="EHH09391.1"/>
    </source>
</evidence>
<organism evidence="1 2">
    <name type="scientific">Mesorhizobium amorphae CCNWGS0123</name>
    <dbReference type="NCBI Taxonomy" id="1082933"/>
    <lineage>
        <taxon>Bacteria</taxon>
        <taxon>Pseudomonadati</taxon>
        <taxon>Pseudomonadota</taxon>
        <taxon>Alphaproteobacteria</taxon>
        <taxon>Hyphomicrobiales</taxon>
        <taxon>Phyllobacteriaceae</taxon>
        <taxon>Mesorhizobium</taxon>
    </lineage>
</organism>
<dbReference type="EMBL" id="AGSN01000165">
    <property type="protein sequence ID" value="EHH09391.1"/>
    <property type="molecule type" value="Genomic_DNA"/>
</dbReference>
<dbReference type="STRING" id="1082933.A6B35_08045"/>
<dbReference type="AlphaFoldDB" id="G6YFT0"/>
<protein>
    <submittedName>
        <fullName evidence="1">Uncharacterized protein</fullName>
    </submittedName>
</protein>
<keyword evidence="2" id="KW-1185">Reference proteome</keyword>
<accession>G6YFT0</accession>
<dbReference type="Proteomes" id="UP000002949">
    <property type="component" value="Unassembled WGS sequence"/>
</dbReference>
<sequence length="111" mass="11853">MRDPQDSAVACVTCRIKLLPTSQLDVGFPAGQTLAHDLDMVLASHRTDAALIVSASQSERGESLPDAAIPQAGRSAFQPLNGHTSCWPALLGSEKGDNRKNGKLQEKLQVF</sequence>
<evidence type="ECO:0000313" key="2">
    <source>
        <dbReference type="Proteomes" id="UP000002949"/>
    </source>
</evidence>
<name>G6YFT0_9HYPH</name>